<comment type="caution">
    <text evidence="1">The sequence shown here is derived from an EMBL/GenBank/DDBJ whole genome shotgun (WGS) entry which is preliminary data.</text>
</comment>
<reference evidence="1 2" key="1">
    <citation type="submission" date="2020-06" db="EMBL/GenBank/DDBJ databases">
        <title>Transcriptomic and genomic resources for Thalictrum thalictroides and T. hernandezii: Facilitating candidate gene discovery in an emerging model plant lineage.</title>
        <authorList>
            <person name="Arias T."/>
            <person name="Riano-Pachon D.M."/>
            <person name="Di Stilio V.S."/>
        </authorList>
    </citation>
    <scope>NUCLEOTIDE SEQUENCE [LARGE SCALE GENOMIC DNA]</scope>
    <source>
        <strain evidence="2">cv. WT478/WT964</strain>
        <tissue evidence="1">Leaves</tissue>
    </source>
</reference>
<accession>A0A7J6W9G2</accession>
<protein>
    <submittedName>
        <fullName evidence="1">Uncharacterized protein</fullName>
    </submittedName>
</protein>
<gene>
    <name evidence="1" type="ORF">FRX31_017541</name>
</gene>
<proteinExistence type="predicted"/>
<evidence type="ECO:0000313" key="1">
    <source>
        <dbReference type="EMBL" id="KAF5192872.1"/>
    </source>
</evidence>
<organism evidence="1 2">
    <name type="scientific">Thalictrum thalictroides</name>
    <name type="common">Rue-anemone</name>
    <name type="synonym">Anemone thalictroides</name>
    <dbReference type="NCBI Taxonomy" id="46969"/>
    <lineage>
        <taxon>Eukaryota</taxon>
        <taxon>Viridiplantae</taxon>
        <taxon>Streptophyta</taxon>
        <taxon>Embryophyta</taxon>
        <taxon>Tracheophyta</taxon>
        <taxon>Spermatophyta</taxon>
        <taxon>Magnoliopsida</taxon>
        <taxon>Ranunculales</taxon>
        <taxon>Ranunculaceae</taxon>
        <taxon>Thalictroideae</taxon>
        <taxon>Thalictrum</taxon>
    </lineage>
</organism>
<name>A0A7J6W9G2_THATH</name>
<keyword evidence="2" id="KW-1185">Reference proteome</keyword>
<evidence type="ECO:0000313" key="2">
    <source>
        <dbReference type="Proteomes" id="UP000554482"/>
    </source>
</evidence>
<sequence length="208" mass="22659">MELQLMGKCTNHEIINLNTIIVSSNASALSCSSGQASENLSTSQEVTSLKCRIEQPETVSQLSTPLGFGNSAIALEQSLVAETQQFFMTHDGSTICNEEDLRKWIFNMAKPAALQLGLSSNQGMKFIDKALLEVGTRNLKEKCHGTVNDDEIERHNYENSNAEIGEALVSKVLDGLASNLENVFLNLAIDATHNDALEELSLEVATDE</sequence>
<dbReference type="AlphaFoldDB" id="A0A7J6W9G2"/>
<dbReference type="EMBL" id="JABWDY010020825">
    <property type="protein sequence ID" value="KAF5192872.1"/>
    <property type="molecule type" value="Genomic_DNA"/>
</dbReference>
<dbReference type="Proteomes" id="UP000554482">
    <property type="component" value="Unassembled WGS sequence"/>
</dbReference>